<feature type="domain" description="RCC1-like" evidence="5">
    <location>
        <begin position="3"/>
        <end position="371"/>
    </location>
</feature>
<keyword evidence="7" id="KW-1185">Reference proteome</keyword>
<feature type="repeat" description="RCC1" evidence="3">
    <location>
        <begin position="321"/>
        <end position="376"/>
    </location>
</feature>
<dbReference type="InterPro" id="IPR051553">
    <property type="entry name" value="Ran_GTPase-activating"/>
</dbReference>
<evidence type="ECO:0000256" key="2">
    <source>
        <dbReference type="ARBA" id="ARBA00022737"/>
    </source>
</evidence>
<name>A0A9W8LYH8_9FUNG</name>
<dbReference type="Pfam" id="PF25390">
    <property type="entry name" value="WD40_RLD"/>
    <property type="match status" value="1"/>
</dbReference>
<dbReference type="InterPro" id="IPR009091">
    <property type="entry name" value="RCC1/BLIP-II"/>
</dbReference>
<dbReference type="InterPro" id="IPR058923">
    <property type="entry name" value="RCC1-like_dom"/>
</dbReference>
<accession>A0A9W8LYH8</accession>
<evidence type="ECO:0000313" key="6">
    <source>
        <dbReference type="EMBL" id="KAJ2844837.1"/>
    </source>
</evidence>
<keyword evidence="2" id="KW-0677">Repeat</keyword>
<dbReference type="PANTHER" id="PTHR45982">
    <property type="entry name" value="REGULATOR OF CHROMOSOME CONDENSATION"/>
    <property type="match status" value="1"/>
</dbReference>
<keyword evidence="1" id="KW-0344">Guanine-nucleotide releasing factor</keyword>
<evidence type="ECO:0000259" key="5">
    <source>
        <dbReference type="Pfam" id="PF25390"/>
    </source>
</evidence>
<feature type="repeat" description="RCC1" evidence="3">
    <location>
        <begin position="1"/>
        <end position="52"/>
    </location>
</feature>
<dbReference type="Proteomes" id="UP001139887">
    <property type="component" value="Unassembled WGS sequence"/>
</dbReference>
<feature type="repeat" description="RCC1" evidence="3">
    <location>
        <begin position="114"/>
        <end position="164"/>
    </location>
</feature>
<evidence type="ECO:0000256" key="3">
    <source>
        <dbReference type="PROSITE-ProRule" id="PRU00235"/>
    </source>
</evidence>
<organism evidence="6 7">
    <name type="scientific">Coemansia brasiliensis</name>
    <dbReference type="NCBI Taxonomy" id="2650707"/>
    <lineage>
        <taxon>Eukaryota</taxon>
        <taxon>Fungi</taxon>
        <taxon>Fungi incertae sedis</taxon>
        <taxon>Zoopagomycota</taxon>
        <taxon>Kickxellomycotina</taxon>
        <taxon>Kickxellomycetes</taxon>
        <taxon>Kickxellales</taxon>
        <taxon>Kickxellaceae</taxon>
        <taxon>Coemansia</taxon>
    </lineage>
</organism>
<reference evidence="6" key="1">
    <citation type="submission" date="2022-07" db="EMBL/GenBank/DDBJ databases">
        <title>Phylogenomic reconstructions and comparative analyses of Kickxellomycotina fungi.</title>
        <authorList>
            <person name="Reynolds N.K."/>
            <person name="Stajich J.E."/>
            <person name="Barry K."/>
            <person name="Grigoriev I.V."/>
            <person name="Crous P."/>
            <person name="Smith M.E."/>
        </authorList>
    </citation>
    <scope>NUCLEOTIDE SEQUENCE</scope>
    <source>
        <strain evidence="6">NRRL 1566</strain>
    </source>
</reference>
<dbReference type="InterPro" id="IPR000408">
    <property type="entry name" value="Reg_chr_condens"/>
</dbReference>
<dbReference type="SUPFAM" id="SSF50985">
    <property type="entry name" value="RCC1/BLIP-II"/>
    <property type="match status" value="1"/>
</dbReference>
<evidence type="ECO:0000256" key="4">
    <source>
        <dbReference type="SAM" id="MobiDB-lite"/>
    </source>
</evidence>
<feature type="region of interest" description="Disordered" evidence="4">
    <location>
        <begin position="1"/>
        <end position="30"/>
    </location>
</feature>
<feature type="repeat" description="RCC1" evidence="3">
    <location>
        <begin position="165"/>
        <end position="215"/>
    </location>
</feature>
<evidence type="ECO:0000256" key="1">
    <source>
        <dbReference type="ARBA" id="ARBA00022658"/>
    </source>
</evidence>
<dbReference type="EMBL" id="JANBUW010000968">
    <property type="protein sequence ID" value="KAJ2844837.1"/>
    <property type="molecule type" value="Genomic_DNA"/>
</dbReference>
<dbReference type="PANTHER" id="PTHR45982:SF1">
    <property type="entry name" value="REGULATOR OF CHROMOSOME CONDENSATION"/>
    <property type="match status" value="1"/>
</dbReference>
<dbReference type="OrthoDB" id="5370059at2759"/>
<dbReference type="PROSITE" id="PS00626">
    <property type="entry name" value="RCC1_2"/>
    <property type="match status" value="3"/>
</dbReference>
<evidence type="ECO:0000313" key="7">
    <source>
        <dbReference type="Proteomes" id="UP001139887"/>
    </source>
</evidence>
<dbReference type="AlphaFoldDB" id="A0A9W8LYH8"/>
<dbReference type="PROSITE" id="PS50012">
    <property type="entry name" value="RCC1_3"/>
    <property type="match status" value="6"/>
</dbReference>
<gene>
    <name evidence="6" type="primary">ATS1</name>
    <name evidence="6" type="ORF">IWW36_005027</name>
</gene>
<proteinExistence type="predicted"/>
<protein>
    <submittedName>
        <fullName evidence="6">Alpha tubulin suppressor</fullName>
    </submittedName>
</protein>
<dbReference type="Gene3D" id="2.130.10.30">
    <property type="entry name" value="Regulator of chromosome condensation 1/beta-lactamase-inhibitor protein II"/>
    <property type="match status" value="2"/>
</dbReference>
<dbReference type="PRINTS" id="PR00633">
    <property type="entry name" value="RCCNDNSATION"/>
</dbReference>
<comment type="caution">
    <text evidence="6">The sequence shown here is derived from an EMBL/GenBank/DDBJ whole genome shotgun (WGS) entry which is preliminary data.</text>
</comment>
<feature type="repeat" description="RCC1" evidence="3">
    <location>
        <begin position="54"/>
        <end position="113"/>
    </location>
</feature>
<feature type="repeat" description="RCC1" evidence="3">
    <location>
        <begin position="272"/>
        <end position="320"/>
    </location>
</feature>
<sequence length="376" mass="39744">MSVWALGSNSSGQLGTGNEEDAHYPTPSILPPQARIGHIVGGGNHVFGWPRDGTQLYACGSNANGELGDTHALDSRADKSESPQHQWRATKQPEGGIRQIACGWNHSLLLTNDGRVYATGSNRYGQLGNGAQDKGVFKWAAVDTMPSIIAVACGMRHSMVLTESGQVYAWGANRSSQLGCSSKASIPAPLCVSAGLPPIAMVSCGRNHSVLIAQDHRTVFVAGQDKYGQCGPSTSEFVAGTWRKFTLPGSARKLCCQWDACVVLLQPKQEVGNLVMWGRADHGQLAAEANGGLSRMLVQVPLLADDVACGSNHTLAKTRDGLVYAWGWNEHGNAGDPKLQNVFVPREIVANSSVADAASAVGIGCGYGNSFVFDQS</sequence>